<keyword evidence="1" id="KW-0862">Zinc</keyword>
<keyword evidence="1" id="KW-0479">Metal-binding</keyword>
<dbReference type="GO" id="GO:0008270">
    <property type="term" value="F:zinc ion binding"/>
    <property type="evidence" value="ECO:0007669"/>
    <property type="project" value="UniProtKB-KW"/>
</dbReference>
<dbReference type="EMBL" id="HE797151">
    <property type="protein sequence ID" value="CCM04339.1"/>
    <property type="molecule type" value="Genomic_DNA"/>
</dbReference>
<name>J4H442_9APHY</name>
<dbReference type="InParanoid" id="J4H442"/>
<dbReference type="GeneID" id="24099250"/>
<reference evidence="3 4" key="1">
    <citation type="journal article" date="2012" name="Appl. Environ. Microbiol.">
        <title>Short-read sequencing for genomic analysis of the brown rot fungus Fibroporia radiculosa.</title>
        <authorList>
            <person name="Tang J.D."/>
            <person name="Perkins A.D."/>
            <person name="Sonstegard T.S."/>
            <person name="Schroeder S.G."/>
            <person name="Burgess S.C."/>
            <person name="Diehl S.V."/>
        </authorList>
    </citation>
    <scope>NUCLEOTIDE SEQUENCE [LARGE SCALE GENOMIC DNA]</scope>
    <source>
        <strain evidence="3 4">TFFH 294</strain>
    </source>
</reference>
<evidence type="ECO:0000259" key="2">
    <source>
        <dbReference type="PROSITE" id="PS50157"/>
    </source>
</evidence>
<keyword evidence="4" id="KW-1185">Reference proteome</keyword>
<dbReference type="STRING" id="599839.J4H442"/>
<dbReference type="InterPro" id="IPR013087">
    <property type="entry name" value="Znf_C2H2_type"/>
</dbReference>
<evidence type="ECO:0000313" key="3">
    <source>
        <dbReference type="EMBL" id="CCM04339.1"/>
    </source>
</evidence>
<feature type="domain" description="C2H2-type" evidence="2">
    <location>
        <begin position="96"/>
        <end position="123"/>
    </location>
</feature>
<keyword evidence="1" id="KW-0863">Zinc-finger</keyword>
<dbReference type="Proteomes" id="UP000006352">
    <property type="component" value="Unassembled WGS sequence"/>
</dbReference>
<gene>
    <name evidence="3" type="ORF">FIBRA_06511</name>
</gene>
<protein>
    <recommendedName>
        <fullName evidence="2">C2H2-type domain-containing protein</fullName>
    </recommendedName>
</protein>
<dbReference type="OrthoDB" id="2782214at2759"/>
<dbReference type="PROSITE" id="PS50157">
    <property type="entry name" value="ZINC_FINGER_C2H2_2"/>
    <property type="match status" value="1"/>
</dbReference>
<organism evidence="3 4">
    <name type="scientific">Fibroporia radiculosa</name>
    <dbReference type="NCBI Taxonomy" id="599839"/>
    <lineage>
        <taxon>Eukaryota</taxon>
        <taxon>Fungi</taxon>
        <taxon>Dikarya</taxon>
        <taxon>Basidiomycota</taxon>
        <taxon>Agaricomycotina</taxon>
        <taxon>Agaricomycetes</taxon>
        <taxon>Polyporales</taxon>
        <taxon>Fibroporiaceae</taxon>
        <taxon>Fibroporia</taxon>
    </lineage>
</organism>
<proteinExistence type="predicted"/>
<dbReference type="RefSeq" id="XP_012183622.1">
    <property type="nucleotide sequence ID" value="XM_012328232.1"/>
</dbReference>
<dbReference type="HOGENOM" id="CLU_126337_3_0_1"/>
<sequence length="125" mass="13966">MPHATPALSPEEYDMLLGQRVPCRWGDACGVLLDDTSASGLMRHLRAYHLTPTPHVPWDKRARAHCVWGGATGCGKEMANASLGKHVAAVHLRVRVECPRCHRDVGRAGLLERHLELYCEQRPWP</sequence>
<evidence type="ECO:0000313" key="4">
    <source>
        <dbReference type="Proteomes" id="UP000006352"/>
    </source>
</evidence>
<accession>J4H442</accession>
<evidence type="ECO:0000256" key="1">
    <source>
        <dbReference type="PROSITE-ProRule" id="PRU00042"/>
    </source>
</evidence>
<dbReference type="AlphaFoldDB" id="J4H442"/>